<dbReference type="EC" id="3.1.-.-" evidence="8"/>
<dbReference type="Proteomes" id="UP000470875">
    <property type="component" value="Unassembled WGS sequence"/>
</dbReference>
<dbReference type="GO" id="GO:0003677">
    <property type="term" value="F:DNA binding"/>
    <property type="evidence" value="ECO:0007669"/>
    <property type="project" value="UniProtKB-KW"/>
</dbReference>
<keyword evidence="2 8" id="KW-0479">Metal-binding</keyword>
<dbReference type="HAMAP" id="MF_01470">
    <property type="entry name" value="Cas1"/>
    <property type="match status" value="1"/>
</dbReference>
<dbReference type="CDD" id="cd09719">
    <property type="entry name" value="Cas1_I-E"/>
    <property type="match status" value="1"/>
</dbReference>
<dbReference type="GO" id="GO:0004520">
    <property type="term" value="F:DNA endonuclease activity"/>
    <property type="evidence" value="ECO:0007669"/>
    <property type="project" value="InterPro"/>
</dbReference>
<dbReference type="GO" id="GO:0016787">
    <property type="term" value="F:hydrolase activity"/>
    <property type="evidence" value="ECO:0007669"/>
    <property type="project" value="UniProtKB-KW"/>
</dbReference>
<evidence type="ECO:0000256" key="7">
    <source>
        <dbReference type="ARBA" id="ARBA00023125"/>
    </source>
</evidence>
<dbReference type="Pfam" id="PF01867">
    <property type="entry name" value="Cas_Cas1"/>
    <property type="match status" value="2"/>
</dbReference>
<dbReference type="InterPro" id="IPR019851">
    <property type="entry name" value="CRISPR-assoc_Cas1_ECOLI"/>
</dbReference>
<dbReference type="PANTHER" id="PTHR34353:SF3">
    <property type="entry name" value="CRISPR-ASSOCIATED ENDONUCLEASE CAS1"/>
    <property type="match status" value="1"/>
</dbReference>
<feature type="binding site" evidence="8">
    <location>
        <position position="213"/>
    </location>
    <ligand>
        <name>Mn(2+)</name>
        <dbReference type="ChEBI" id="CHEBI:29035"/>
    </ligand>
</feature>
<keyword evidence="1 8" id="KW-0540">Nuclease</keyword>
<evidence type="ECO:0000256" key="1">
    <source>
        <dbReference type="ARBA" id="ARBA00022722"/>
    </source>
</evidence>
<dbReference type="GO" id="GO:0046872">
    <property type="term" value="F:metal ion binding"/>
    <property type="evidence" value="ECO:0007669"/>
    <property type="project" value="UniProtKB-UniRule"/>
</dbReference>
<keyword evidence="6 8" id="KW-0051">Antiviral defense</keyword>
<dbReference type="InterPro" id="IPR050646">
    <property type="entry name" value="Cas1"/>
</dbReference>
<dbReference type="NCBIfam" id="TIGR03638">
    <property type="entry name" value="cas1_ECOLI"/>
    <property type="match status" value="1"/>
</dbReference>
<evidence type="ECO:0000256" key="8">
    <source>
        <dbReference type="HAMAP-Rule" id="MF_01470"/>
    </source>
</evidence>
<keyword evidence="8" id="KW-0464">Manganese</keyword>
<feature type="binding site" evidence="8">
    <location>
        <position position="146"/>
    </location>
    <ligand>
        <name>Mn(2+)</name>
        <dbReference type="ChEBI" id="CHEBI:29035"/>
    </ligand>
</feature>
<keyword evidence="10" id="KW-1185">Reference proteome</keyword>
<dbReference type="InterPro" id="IPR002729">
    <property type="entry name" value="CRISPR-assoc_Cas1"/>
</dbReference>
<dbReference type="RefSeq" id="WP_154544532.1">
    <property type="nucleotide sequence ID" value="NZ_VULO01000006.1"/>
</dbReference>
<evidence type="ECO:0000313" key="10">
    <source>
        <dbReference type="Proteomes" id="UP000470875"/>
    </source>
</evidence>
<keyword evidence="7 8" id="KW-0238">DNA-binding</keyword>
<name>A0A6N7W832_9ACTO</name>
<dbReference type="Gene3D" id="3.100.10.20">
    <property type="entry name" value="CRISPR-associated endonuclease Cas1, N-terminal domain"/>
    <property type="match status" value="1"/>
</dbReference>
<protein>
    <recommendedName>
        <fullName evidence="8">CRISPR-associated endonuclease Cas1</fullName>
        <ecNumber evidence="8">3.1.-.-</ecNumber>
    </recommendedName>
</protein>
<proteinExistence type="inferred from homology"/>
<comment type="caution">
    <text evidence="9">The sequence shown here is derived from an EMBL/GenBank/DDBJ whole genome shotgun (WGS) entry which is preliminary data.</text>
</comment>
<dbReference type="InterPro" id="IPR033641">
    <property type="entry name" value="Cas1_I-E"/>
</dbReference>
<evidence type="ECO:0000256" key="5">
    <source>
        <dbReference type="ARBA" id="ARBA00022842"/>
    </source>
</evidence>
<accession>A0A6N7W832</accession>
<dbReference type="EMBL" id="VULO01000006">
    <property type="protein sequence ID" value="MSS84298.1"/>
    <property type="molecule type" value="Genomic_DNA"/>
</dbReference>
<comment type="function">
    <text evidence="8">CRISPR (clustered regularly interspaced short palindromic repeat), is an adaptive immune system that provides protection against mobile genetic elements (viruses, transposable elements and conjugative plasmids). CRISPR clusters contain spacers, sequences complementary to antecedent mobile elements, and target invading nucleic acids. CRISPR clusters are transcribed and processed into CRISPR RNA (crRNA). Acts as a dsDNA endonuclease. Involved in the integration of spacer DNA into the CRISPR cassette.</text>
</comment>
<evidence type="ECO:0000256" key="4">
    <source>
        <dbReference type="ARBA" id="ARBA00022801"/>
    </source>
</evidence>
<comment type="similarity">
    <text evidence="8">Belongs to the CRISPR-associated endonuclease Cas1 family.</text>
</comment>
<keyword evidence="5 8" id="KW-0460">Magnesium</keyword>
<gene>
    <name evidence="9" type="primary">cas1e</name>
    <name evidence="8" type="synonym">cas1</name>
    <name evidence="9" type="ORF">FYJ24_05865</name>
</gene>
<evidence type="ECO:0000313" key="9">
    <source>
        <dbReference type="EMBL" id="MSS84298.1"/>
    </source>
</evidence>
<reference evidence="9 10" key="1">
    <citation type="submission" date="2019-08" db="EMBL/GenBank/DDBJ databases">
        <title>In-depth cultivation of the pig gut microbiome towards novel bacterial diversity and tailored functional studies.</title>
        <authorList>
            <person name="Wylensek D."/>
            <person name="Hitch T.C.A."/>
            <person name="Clavel T."/>
        </authorList>
    </citation>
    <scope>NUCLEOTIDE SEQUENCE [LARGE SCALE GENOMIC DNA]</scope>
    <source>
        <strain evidence="9 10">WB03_NA08</strain>
    </source>
</reference>
<dbReference type="GO" id="GO:0043571">
    <property type="term" value="P:maintenance of CRISPR repeat elements"/>
    <property type="evidence" value="ECO:0007669"/>
    <property type="project" value="UniProtKB-UniRule"/>
</dbReference>
<dbReference type="AlphaFoldDB" id="A0A6N7W832"/>
<dbReference type="InterPro" id="IPR042211">
    <property type="entry name" value="CRISPR-assoc_Cas1_N"/>
</dbReference>
<feature type="binding site" evidence="8">
    <location>
        <position position="226"/>
    </location>
    <ligand>
        <name>Mn(2+)</name>
        <dbReference type="ChEBI" id="CHEBI:29035"/>
    </ligand>
</feature>
<dbReference type="Gene3D" id="1.20.120.920">
    <property type="entry name" value="CRISPR-associated endonuclease Cas1, C-terminal domain"/>
    <property type="match status" value="1"/>
</dbReference>
<dbReference type="PANTHER" id="PTHR34353">
    <property type="entry name" value="CRISPR-ASSOCIATED ENDONUCLEASE CAS1 1"/>
    <property type="match status" value="1"/>
</dbReference>
<evidence type="ECO:0000256" key="2">
    <source>
        <dbReference type="ARBA" id="ARBA00022723"/>
    </source>
</evidence>
<comment type="subunit">
    <text evidence="8">Homodimer, forms a heterotetramer with a Cas2 homodimer.</text>
</comment>
<dbReference type="GO" id="GO:0051607">
    <property type="term" value="P:defense response to virus"/>
    <property type="evidence" value="ECO:0007669"/>
    <property type="project" value="UniProtKB-UniRule"/>
</dbReference>
<keyword evidence="4 8" id="KW-0378">Hydrolase</keyword>
<organism evidence="9 10">
    <name type="scientific">Scrofimicrobium canadense</name>
    <dbReference type="NCBI Taxonomy" id="2652290"/>
    <lineage>
        <taxon>Bacteria</taxon>
        <taxon>Bacillati</taxon>
        <taxon>Actinomycetota</taxon>
        <taxon>Actinomycetes</taxon>
        <taxon>Actinomycetales</taxon>
        <taxon>Actinomycetaceae</taxon>
        <taxon>Scrofimicrobium</taxon>
    </lineage>
</organism>
<comment type="cofactor">
    <cofactor evidence="8">
        <name>Mg(2+)</name>
        <dbReference type="ChEBI" id="CHEBI:18420"/>
    </cofactor>
    <cofactor evidence="8">
        <name>Mn(2+)</name>
        <dbReference type="ChEBI" id="CHEBI:29035"/>
    </cofactor>
</comment>
<dbReference type="InterPro" id="IPR042206">
    <property type="entry name" value="CRISPR-assoc_Cas1_C"/>
</dbReference>
<sequence>MALPGMPPPERIELGRIEDRWSFVYLERCTVHRDANAITATDQEGTIHIPVAVLGCLLLGPGARVTHAAMSLLGDCGASVVWVGENGVRYYAHGRSLAKSSRLLETQARLVSNNKSRLEVARTMYSWRFPGEDVEALTMQQLRGREGARVRRVYRQEAARVGINWDKRDYDRDDITTGDPVNQALTAANASLYGIVHSVIVALGCSPGLGFVHSGTDRAFVYDIADLYKAVVTIPAAFEAAASPEDNLLSQVRRKVRDAVVSERLLKTCARDILTLLKADPQEVWELDDSLSLWSGKGDTTVESGKNYAGDAT</sequence>
<keyword evidence="3 8" id="KW-0255">Endonuclease</keyword>
<evidence type="ECO:0000256" key="3">
    <source>
        <dbReference type="ARBA" id="ARBA00022759"/>
    </source>
</evidence>
<evidence type="ECO:0000256" key="6">
    <source>
        <dbReference type="ARBA" id="ARBA00023118"/>
    </source>
</evidence>